<dbReference type="AlphaFoldDB" id="A0A5B7FDL1"/>
<evidence type="ECO:0000313" key="2">
    <source>
        <dbReference type="EMBL" id="MPC43575.1"/>
    </source>
</evidence>
<keyword evidence="1" id="KW-1133">Transmembrane helix</keyword>
<sequence length="69" mass="7836">MLAADLSRPYLPRRLLVRIEGFLHFILILAIVLHTTNNSPDNGLPPDCCPFWIFHLAVRVPNAQAQVFL</sequence>
<protein>
    <submittedName>
        <fullName evidence="2">Uncharacterized protein</fullName>
    </submittedName>
</protein>
<keyword evidence="1" id="KW-0812">Transmembrane</keyword>
<dbReference type="EMBL" id="VSRR010005895">
    <property type="protein sequence ID" value="MPC43575.1"/>
    <property type="molecule type" value="Genomic_DNA"/>
</dbReference>
<reference evidence="2 3" key="1">
    <citation type="submission" date="2019-05" db="EMBL/GenBank/DDBJ databases">
        <title>Another draft genome of Portunus trituberculatus and its Hox gene families provides insights of decapod evolution.</title>
        <authorList>
            <person name="Jeong J.-H."/>
            <person name="Song I."/>
            <person name="Kim S."/>
            <person name="Choi T."/>
            <person name="Kim D."/>
            <person name="Ryu S."/>
            <person name="Kim W."/>
        </authorList>
    </citation>
    <scope>NUCLEOTIDE SEQUENCE [LARGE SCALE GENOMIC DNA]</scope>
    <source>
        <tissue evidence="2">Muscle</tissue>
    </source>
</reference>
<evidence type="ECO:0000256" key="1">
    <source>
        <dbReference type="SAM" id="Phobius"/>
    </source>
</evidence>
<gene>
    <name evidence="2" type="ORF">E2C01_037226</name>
</gene>
<proteinExistence type="predicted"/>
<name>A0A5B7FDL1_PORTR</name>
<keyword evidence="3" id="KW-1185">Reference proteome</keyword>
<feature type="transmembrane region" description="Helical" evidence="1">
    <location>
        <begin position="15"/>
        <end position="35"/>
    </location>
</feature>
<organism evidence="2 3">
    <name type="scientific">Portunus trituberculatus</name>
    <name type="common">Swimming crab</name>
    <name type="synonym">Neptunus trituberculatus</name>
    <dbReference type="NCBI Taxonomy" id="210409"/>
    <lineage>
        <taxon>Eukaryota</taxon>
        <taxon>Metazoa</taxon>
        <taxon>Ecdysozoa</taxon>
        <taxon>Arthropoda</taxon>
        <taxon>Crustacea</taxon>
        <taxon>Multicrustacea</taxon>
        <taxon>Malacostraca</taxon>
        <taxon>Eumalacostraca</taxon>
        <taxon>Eucarida</taxon>
        <taxon>Decapoda</taxon>
        <taxon>Pleocyemata</taxon>
        <taxon>Brachyura</taxon>
        <taxon>Eubrachyura</taxon>
        <taxon>Portunoidea</taxon>
        <taxon>Portunidae</taxon>
        <taxon>Portuninae</taxon>
        <taxon>Portunus</taxon>
    </lineage>
</organism>
<dbReference type="Proteomes" id="UP000324222">
    <property type="component" value="Unassembled WGS sequence"/>
</dbReference>
<comment type="caution">
    <text evidence="2">The sequence shown here is derived from an EMBL/GenBank/DDBJ whole genome shotgun (WGS) entry which is preliminary data.</text>
</comment>
<accession>A0A5B7FDL1</accession>
<evidence type="ECO:0000313" key="3">
    <source>
        <dbReference type="Proteomes" id="UP000324222"/>
    </source>
</evidence>
<keyword evidence="1" id="KW-0472">Membrane</keyword>